<dbReference type="Pfam" id="PF02381">
    <property type="entry name" value="MraZ"/>
    <property type="match status" value="1"/>
</dbReference>
<dbReference type="SUPFAM" id="SSF89447">
    <property type="entry name" value="AbrB/MazE/MraZ-like"/>
    <property type="match status" value="1"/>
</dbReference>
<evidence type="ECO:0000256" key="5">
    <source>
        <dbReference type="ARBA" id="ARBA00023125"/>
    </source>
</evidence>
<dbReference type="GO" id="GO:0000976">
    <property type="term" value="F:transcription cis-regulatory region binding"/>
    <property type="evidence" value="ECO:0007669"/>
    <property type="project" value="TreeGrafter"/>
</dbReference>
<dbReference type="GO" id="GO:0003700">
    <property type="term" value="F:DNA-binding transcription factor activity"/>
    <property type="evidence" value="ECO:0007669"/>
    <property type="project" value="InterPro"/>
</dbReference>
<keyword evidence="3" id="KW-0677">Repeat</keyword>
<sequence length="153" mass="17631">MFLSQYTYKVDNKGRISVPADFRISINTKFFNGIIAFRSYKFKAIEGLDFEKMKKIADSIDDLDFFSESKNDITTSILSDSCKLPFDSEGRICLPNELLKFANIKSKATFVGRGSSFQIWNPISFKDYLQKARNNIKKKKLSLIIKNTKNDKK</sequence>
<feature type="domain" description="SpoVT-AbrB" evidence="7">
    <location>
        <begin position="5"/>
        <end position="52"/>
    </location>
</feature>
<evidence type="ECO:0000256" key="4">
    <source>
        <dbReference type="ARBA" id="ARBA00023015"/>
    </source>
</evidence>
<dbReference type="InterPro" id="IPR003444">
    <property type="entry name" value="MraZ"/>
</dbReference>
<dbReference type="InterPro" id="IPR035644">
    <property type="entry name" value="MraZ_C"/>
</dbReference>
<dbReference type="PANTHER" id="PTHR34701:SF1">
    <property type="entry name" value="TRANSCRIPTIONAL REGULATOR MRAZ"/>
    <property type="match status" value="1"/>
</dbReference>
<evidence type="ECO:0000256" key="3">
    <source>
        <dbReference type="ARBA" id="ARBA00022737"/>
    </source>
</evidence>
<dbReference type="InterPro" id="IPR007159">
    <property type="entry name" value="SpoVT-AbrB_dom"/>
</dbReference>
<dbReference type="InterPro" id="IPR035642">
    <property type="entry name" value="MraZ_N"/>
</dbReference>
<accession>A0A382V2Z1</accession>
<dbReference type="PROSITE" id="PS51740">
    <property type="entry name" value="SPOVT_ABRB"/>
    <property type="match status" value="1"/>
</dbReference>
<keyword evidence="6" id="KW-0804">Transcription</keyword>
<protein>
    <recommendedName>
        <fullName evidence="1">Transcriptional regulator MraZ</fullName>
    </recommendedName>
</protein>
<dbReference type="InterPro" id="IPR038619">
    <property type="entry name" value="MraZ_sf"/>
</dbReference>
<evidence type="ECO:0000313" key="8">
    <source>
        <dbReference type="EMBL" id="SVD40854.1"/>
    </source>
</evidence>
<dbReference type="InterPro" id="IPR037914">
    <property type="entry name" value="SpoVT-AbrB_sf"/>
</dbReference>
<proteinExistence type="inferred from homology"/>
<name>A0A382V2Z1_9ZZZZ</name>
<evidence type="ECO:0000256" key="2">
    <source>
        <dbReference type="ARBA" id="ARBA00022490"/>
    </source>
</evidence>
<organism evidence="8">
    <name type="scientific">marine metagenome</name>
    <dbReference type="NCBI Taxonomy" id="408172"/>
    <lineage>
        <taxon>unclassified sequences</taxon>
        <taxon>metagenomes</taxon>
        <taxon>ecological metagenomes</taxon>
    </lineage>
</organism>
<keyword evidence="5" id="KW-0238">DNA-binding</keyword>
<reference evidence="8" key="1">
    <citation type="submission" date="2018-05" db="EMBL/GenBank/DDBJ databases">
        <authorList>
            <person name="Lanie J.A."/>
            <person name="Ng W.-L."/>
            <person name="Kazmierczak K.M."/>
            <person name="Andrzejewski T.M."/>
            <person name="Davidsen T.M."/>
            <person name="Wayne K.J."/>
            <person name="Tettelin H."/>
            <person name="Glass J.I."/>
            <person name="Rusch D."/>
            <person name="Podicherti R."/>
            <person name="Tsui H.-C.T."/>
            <person name="Winkler M.E."/>
        </authorList>
    </citation>
    <scope>NUCLEOTIDE SEQUENCE</scope>
</reference>
<dbReference type="PANTHER" id="PTHR34701">
    <property type="entry name" value="TRANSCRIPTIONAL REGULATOR MRAZ"/>
    <property type="match status" value="1"/>
</dbReference>
<dbReference type="HAMAP" id="MF_01008">
    <property type="entry name" value="MraZ"/>
    <property type="match status" value="1"/>
</dbReference>
<dbReference type="CDD" id="cd16320">
    <property type="entry name" value="MraZ_N"/>
    <property type="match status" value="1"/>
</dbReference>
<dbReference type="GO" id="GO:2000143">
    <property type="term" value="P:negative regulation of DNA-templated transcription initiation"/>
    <property type="evidence" value="ECO:0007669"/>
    <property type="project" value="TreeGrafter"/>
</dbReference>
<evidence type="ECO:0000256" key="1">
    <source>
        <dbReference type="ARBA" id="ARBA00013860"/>
    </source>
</evidence>
<dbReference type="Gene3D" id="3.40.1550.20">
    <property type="entry name" value="Transcriptional regulator MraZ domain"/>
    <property type="match status" value="1"/>
</dbReference>
<dbReference type="InterPro" id="IPR020603">
    <property type="entry name" value="MraZ_dom"/>
</dbReference>
<dbReference type="AlphaFoldDB" id="A0A382V2Z1"/>
<evidence type="ECO:0000256" key="6">
    <source>
        <dbReference type="ARBA" id="ARBA00023163"/>
    </source>
</evidence>
<keyword evidence="4" id="KW-0805">Transcription regulation</keyword>
<dbReference type="CDD" id="cd16321">
    <property type="entry name" value="MraZ_C"/>
    <property type="match status" value="1"/>
</dbReference>
<gene>
    <name evidence="8" type="ORF">METZ01_LOCUS393708</name>
</gene>
<keyword evidence="2" id="KW-0963">Cytoplasm</keyword>
<evidence type="ECO:0000259" key="7">
    <source>
        <dbReference type="PROSITE" id="PS51740"/>
    </source>
</evidence>
<dbReference type="EMBL" id="UINC01148777">
    <property type="protein sequence ID" value="SVD40854.1"/>
    <property type="molecule type" value="Genomic_DNA"/>
</dbReference>